<dbReference type="InterPro" id="IPR036661">
    <property type="entry name" value="Luciferase-like_sf"/>
</dbReference>
<evidence type="ECO:0000256" key="1">
    <source>
        <dbReference type="ARBA" id="ARBA00022630"/>
    </source>
</evidence>
<dbReference type="AlphaFoldDB" id="A0A7K2J0C8"/>
<dbReference type="Gene3D" id="3.20.20.30">
    <property type="entry name" value="Luciferase-like domain"/>
    <property type="match status" value="1"/>
</dbReference>
<proteinExistence type="predicted"/>
<evidence type="ECO:0000259" key="5">
    <source>
        <dbReference type="Pfam" id="PF00296"/>
    </source>
</evidence>
<keyword evidence="4" id="KW-0503">Monooxygenase</keyword>
<name>A0A7K2J0C8_9ACTN</name>
<sequence>MTHIEIGAVLPSAMDELTDPTTPDPIRAARMVEERGLESLWVADLVLGDGTPALEPALTLAAAAAVTERVRLGFGVLSLPPRPAPWVASQVATLQHLSRGRIELGVGIGGFPDSPWWRALGVSPRGRGRATDATLDLLPSLVTGAETSVGEEGTRLRLAPAAAMPPVWIGGGEAAFARVLRHGGGWFPSQLSPPDLAGAISRLSAAADERGLPAPPVTVGGHLILGTDDRAERARALLVRELIEHHGISPEEAERAPMVARTPEELAGLYTAYAEAGARRVVAGADTIGWEEQLDFVAEALSHMDRAPSSAG</sequence>
<dbReference type="Proteomes" id="UP000467124">
    <property type="component" value="Unassembled WGS sequence"/>
</dbReference>
<reference evidence="6 7" key="1">
    <citation type="journal article" date="2019" name="Nat. Commun.">
        <title>The antimicrobial potential of Streptomyces from insect microbiomes.</title>
        <authorList>
            <person name="Chevrette M.G."/>
            <person name="Carlson C.M."/>
            <person name="Ortega H.E."/>
            <person name="Thomas C."/>
            <person name="Ananiev G.E."/>
            <person name="Barns K.J."/>
            <person name="Book A.J."/>
            <person name="Cagnazzo J."/>
            <person name="Carlos C."/>
            <person name="Flanigan W."/>
            <person name="Grubbs K.J."/>
            <person name="Horn H.A."/>
            <person name="Hoffmann F.M."/>
            <person name="Klassen J.L."/>
            <person name="Knack J.J."/>
            <person name="Lewin G.R."/>
            <person name="McDonald B.R."/>
            <person name="Muller L."/>
            <person name="Melo W.G.P."/>
            <person name="Pinto-Tomas A.A."/>
            <person name="Schmitz A."/>
            <person name="Wendt-Pienkowski E."/>
            <person name="Wildman S."/>
            <person name="Zhao M."/>
            <person name="Zhang F."/>
            <person name="Bugni T.S."/>
            <person name="Andes D.R."/>
            <person name="Pupo M.T."/>
            <person name="Currie C.R."/>
        </authorList>
    </citation>
    <scope>NUCLEOTIDE SEQUENCE [LARGE SCALE GENOMIC DNA]</scope>
    <source>
        <strain evidence="6 7">SID5840</strain>
    </source>
</reference>
<dbReference type="EMBL" id="WWHY01000001">
    <property type="protein sequence ID" value="MYR35681.1"/>
    <property type="molecule type" value="Genomic_DNA"/>
</dbReference>
<gene>
    <name evidence="6" type="ORF">GTW20_26315</name>
</gene>
<keyword evidence="2" id="KW-0288">FMN</keyword>
<dbReference type="RefSeq" id="WP_161112258.1">
    <property type="nucleotide sequence ID" value="NZ_WWHY01000001.1"/>
</dbReference>
<dbReference type="SUPFAM" id="SSF51679">
    <property type="entry name" value="Bacterial luciferase-like"/>
    <property type="match status" value="1"/>
</dbReference>
<evidence type="ECO:0000313" key="6">
    <source>
        <dbReference type="EMBL" id="MYR35681.1"/>
    </source>
</evidence>
<evidence type="ECO:0000256" key="3">
    <source>
        <dbReference type="ARBA" id="ARBA00023002"/>
    </source>
</evidence>
<comment type="caution">
    <text evidence="6">The sequence shown here is derived from an EMBL/GenBank/DDBJ whole genome shotgun (WGS) entry which is preliminary data.</text>
</comment>
<dbReference type="GO" id="GO:0008726">
    <property type="term" value="F:alkanesulfonate monooxygenase activity"/>
    <property type="evidence" value="ECO:0007669"/>
    <property type="project" value="TreeGrafter"/>
</dbReference>
<dbReference type="Pfam" id="PF00296">
    <property type="entry name" value="Bac_luciferase"/>
    <property type="match status" value="1"/>
</dbReference>
<dbReference type="PANTHER" id="PTHR42847:SF4">
    <property type="entry name" value="ALKANESULFONATE MONOOXYGENASE-RELATED"/>
    <property type="match status" value="1"/>
</dbReference>
<dbReference type="PANTHER" id="PTHR42847">
    <property type="entry name" value="ALKANESULFONATE MONOOXYGENASE"/>
    <property type="match status" value="1"/>
</dbReference>
<accession>A0A7K2J0C8</accession>
<evidence type="ECO:0000313" key="7">
    <source>
        <dbReference type="Proteomes" id="UP000467124"/>
    </source>
</evidence>
<evidence type="ECO:0000256" key="2">
    <source>
        <dbReference type="ARBA" id="ARBA00022643"/>
    </source>
</evidence>
<keyword evidence="1" id="KW-0285">Flavoprotein</keyword>
<protein>
    <submittedName>
        <fullName evidence="6">LLM class flavin-dependent oxidoreductase</fullName>
    </submittedName>
</protein>
<dbReference type="InterPro" id="IPR050172">
    <property type="entry name" value="SsuD_RutA_monooxygenase"/>
</dbReference>
<keyword evidence="3" id="KW-0560">Oxidoreductase</keyword>
<dbReference type="InterPro" id="IPR011251">
    <property type="entry name" value="Luciferase-like_dom"/>
</dbReference>
<organism evidence="6 7">
    <name type="scientific">Nocardiopsis alba</name>
    <dbReference type="NCBI Taxonomy" id="53437"/>
    <lineage>
        <taxon>Bacteria</taxon>
        <taxon>Bacillati</taxon>
        <taxon>Actinomycetota</taxon>
        <taxon>Actinomycetes</taxon>
        <taxon>Streptosporangiales</taxon>
        <taxon>Nocardiopsidaceae</taxon>
        <taxon>Nocardiopsis</taxon>
    </lineage>
</organism>
<evidence type="ECO:0000256" key="4">
    <source>
        <dbReference type="ARBA" id="ARBA00023033"/>
    </source>
</evidence>
<dbReference type="GO" id="GO:0046306">
    <property type="term" value="P:alkanesulfonate catabolic process"/>
    <property type="evidence" value="ECO:0007669"/>
    <property type="project" value="TreeGrafter"/>
</dbReference>
<feature type="domain" description="Luciferase-like" evidence="5">
    <location>
        <begin position="23"/>
        <end position="293"/>
    </location>
</feature>